<dbReference type="Gene3D" id="3.90.640.10">
    <property type="entry name" value="Actin, Chain A, domain 4"/>
    <property type="match status" value="1"/>
</dbReference>
<name>A0A4Q4TPA8_9PEZI</name>
<dbReference type="OrthoDB" id="3819888at2759"/>
<sequence>MSRKLPLEEGALGIDLGSTSLRGRIFCPRTGKVIPIQNNHAGARNNRLTVGDFSVAAYPFGRSGKVYLGDDPDPERESVSLKYAFYVLANASDELLEQYQLLDKFRSRKHDPVLRKMLQEGLEQLFSRFFGRVKDVCKTRRVLITKVALSIPSQWTLEFEDAYRDVIARAARVVNTSAIEIFFVTETQALAHFICCNYLDILILHPNRAGFEVFLFLDFGGHNMNSCIYHVGVNTFCNLLANPEVRLIGAGGGSELWEYNVLEKATEFIEKHQRRPGAMSNEHKQRLRDNFDREKGLHALEESKKFRFEAEGLDGKLLTITLGPEMVTSCFNEALKRPLEKVEEQLQQLAEMGVEKPQVVVTGGTARHRGLRARLIELCSEKYHTHPPVWEEDLEADEYTVKVAQGAAYAVSNPLTVEQFMDRGAAFGIQRLRRWARRSSSSEEKWDNTAEFLMSKDRQATRIKIGVNGSDKLKIICDPYFSPVGDNDDLHYFNCYDILPLGQPTQGDWYYSMTLDGSGDNMFLILKRWLRPHKKHKAAFFDEIRIPLFLEKGANCVQVGCEDADPSELLASVVARYRSPTTAKRKASQFDTEATSTDGPIQGHQNDMMEFQYIRPSASFQYIASIADEPSN</sequence>
<dbReference type="PANTHER" id="PTHR42749">
    <property type="entry name" value="CELL SHAPE-DETERMINING PROTEIN MREB"/>
    <property type="match status" value="1"/>
</dbReference>
<keyword evidence="2" id="KW-1185">Reference proteome</keyword>
<evidence type="ECO:0000313" key="2">
    <source>
        <dbReference type="Proteomes" id="UP000293360"/>
    </source>
</evidence>
<reference evidence="1 2" key="1">
    <citation type="submission" date="2018-06" db="EMBL/GenBank/DDBJ databases">
        <title>Complete Genomes of Monosporascus.</title>
        <authorList>
            <person name="Robinson A.J."/>
            <person name="Natvig D.O."/>
        </authorList>
    </citation>
    <scope>NUCLEOTIDE SEQUENCE [LARGE SCALE GENOMIC DNA]</scope>
    <source>
        <strain evidence="1 2">CBS 110550</strain>
    </source>
</reference>
<organism evidence="1 2">
    <name type="scientific">Monosporascus ibericus</name>
    <dbReference type="NCBI Taxonomy" id="155417"/>
    <lineage>
        <taxon>Eukaryota</taxon>
        <taxon>Fungi</taxon>
        <taxon>Dikarya</taxon>
        <taxon>Ascomycota</taxon>
        <taxon>Pezizomycotina</taxon>
        <taxon>Sordariomycetes</taxon>
        <taxon>Xylariomycetidae</taxon>
        <taxon>Xylariales</taxon>
        <taxon>Xylariales incertae sedis</taxon>
        <taxon>Monosporascus</taxon>
    </lineage>
</organism>
<dbReference type="EMBL" id="QJNU01000082">
    <property type="protein sequence ID" value="RYP07767.1"/>
    <property type="molecule type" value="Genomic_DNA"/>
</dbReference>
<dbReference type="Proteomes" id="UP000293360">
    <property type="component" value="Unassembled WGS sequence"/>
</dbReference>
<protein>
    <submittedName>
        <fullName evidence="1">Uncharacterized protein</fullName>
    </submittedName>
</protein>
<dbReference type="Gene3D" id="3.30.420.40">
    <property type="match status" value="2"/>
</dbReference>
<dbReference type="InterPro" id="IPR043129">
    <property type="entry name" value="ATPase_NBD"/>
</dbReference>
<dbReference type="SUPFAM" id="SSF53067">
    <property type="entry name" value="Actin-like ATPase domain"/>
    <property type="match status" value="1"/>
</dbReference>
<accession>A0A4Q4TPA8</accession>
<proteinExistence type="predicted"/>
<gene>
    <name evidence="1" type="ORF">DL764_002314</name>
</gene>
<dbReference type="STRING" id="155417.A0A4Q4TPA8"/>
<dbReference type="AlphaFoldDB" id="A0A4Q4TPA8"/>
<dbReference type="PANTHER" id="PTHR42749:SF1">
    <property type="entry name" value="CELL SHAPE-DETERMINING PROTEIN MREB"/>
    <property type="match status" value="1"/>
</dbReference>
<dbReference type="CDD" id="cd10170">
    <property type="entry name" value="ASKHA_NBD_HSP70"/>
    <property type="match status" value="1"/>
</dbReference>
<evidence type="ECO:0000313" key="1">
    <source>
        <dbReference type="EMBL" id="RYP07767.1"/>
    </source>
</evidence>
<comment type="caution">
    <text evidence="1">The sequence shown here is derived from an EMBL/GenBank/DDBJ whole genome shotgun (WGS) entry which is preliminary data.</text>
</comment>